<dbReference type="Proteomes" id="UP000256345">
    <property type="component" value="Unassembled WGS sequence"/>
</dbReference>
<protein>
    <submittedName>
        <fullName evidence="1">Uncharacterized protein</fullName>
    </submittedName>
</protein>
<dbReference type="RefSeq" id="WP_053066303.1">
    <property type="nucleotide sequence ID" value="NZ_CP011509.1"/>
</dbReference>
<dbReference type="KEGG" id="age:AA314_02318"/>
<evidence type="ECO:0000313" key="3">
    <source>
        <dbReference type="Proteomes" id="UP000035579"/>
    </source>
</evidence>
<name>A0AAC8TC80_9BACT</name>
<evidence type="ECO:0000313" key="2">
    <source>
        <dbReference type="EMBL" id="REG20735.1"/>
    </source>
</evidence>
<dbReference type="EMBL" id="CP011509">
    <property type="protein sequence ID" value="AKJ00692.1"/>
    <property type="molecule type" value="Genomic_DNA"/>
</dbReference>
<dbReference type="AlphaFoldDB" id="A0AAC8TC80"/>
<sequence length="518" mass="56552">MTNQLSRGVDTRSLLYRILESPEQVSALQQLPAPALTRLIHHVGLEDAGELVALATTQQLARIFDEDLWRSTRPGQEERFDAERFGLWLEVMLEMGADRAAARLAEMDEDFVTFALSGQVLVLDLDALTLDRLRSHEAQEDEALVDKALESSLSHELDRFLLIARRPESWDAVLSVLVALDEAHHELLVRLLERCCHQAAEFIEDNGGLYEVLTTAEQLEADVSQAREERREREGFVAPTDAAAFLGLARAGRVGEDPITRGYARAQHEATRTPPPAVDGVRPAQPASAMPLLHLLQEAEVLTTQPPVALLGDGGGSGTYASARVLREALAWLQGESPEALARCMRDLGYLSNVLLSGCGHAGRPLRALEAAQVAIATCNLGLEVHPEAGTDPSRTGALLLREGLVPAFGQGWRMLHEDVVMRSACAFDAALARQVPAGRGEAARARAELARDIAAGKPWASRKRWVHLAPFLSKAAFAAMRELVDECPAFNGAFLSTREQAEEARRRVGELLAPLSR</sequence>
<reference evidence="2 4" key="2">
    <citation type="submission" date="2018-08" db="EMBL/GenBank/DDBJ databases">
        <title>Genomic Encyclopedia of Archaeal and Bacterial Type Strains, Phase II (KMG-II): from individual species to whole genera.</title>
        <authorList>
            <person name="Goeker M."/>
        </authorList>
    </citation>
    <scope>NUCLEOTIDE SEQUENCE [LARGE SCALE GENOMIC DNA]</scope>
    <source>
        <strain evidence="2 4">DSM 2261</strain>
    </source>
</reference>
<dbReference type="Pfam" id="PF19676">
    <property type="entry name" value="DUF6178"/>
    <property type="match status" value="1"/>
</dbReference>
<evidence type="ECO:0000313" key="4">
    <source>
        <dbReference type="Proteomes" id="UP000256345"/>
    </source>
</evidence>
<evidence type="ECO:0000313" key="1">
    <source>
        <dbReference type="EMBL" id="AKJ00692.1"/>
    </source>
</evidence>
<reference evidence="1 3" key="1">
    <citation type="submission" date="2015-05" db="EMBL/GenBank/DDBJ databases">
        <title>Genome assembly of Archangium gephyra DSM 2261.</title>
        <authorList>
            <person name="Sharma G."/>
            <person name="Subramanian S."/>
        </authorList>
    </citation>
    <scope>NUCLEOTIDE SEQUENCE [LARGE SCALE GENOMIC DNA]</scope>
    <source>
        <strain evidence="1 3">DSM 2261</strain>
    </source>
</reference>
<dbReference type="Proteomes" id="UP000035579">
    <property type="component" value="Chromosome"/>
</dbReference>
<organism evidence="1 3">
    <name type="scientific">Archangium gephyra</name>
    <dbReference type="NCBI Taxonomy" id="48"/>
    <lineage>
        <taxon>Bacteria</taxon>
        <taxon>Pseudomonadati</taxon>
        <taxon>Myxococcota</taxon>
        <taxon>Myxococcia</taxon>
        <taxon>Myxococcales</taxon>
        <taxon>Cystobacterineae</taxon>
        <taxon>Archangiaceae</taxon>
        <taxon>Archangium</taxon>
    </lineage>
</organism>
<gene>
    <name evidence="1" type="ORF">AA314_02318</name>
    <name evidence="2" type="ORF">ATI61_12091</name>
</gene>
<dbReference type="EMBL" id="QUMU01000020">
    <property type="protein sequence ID" value="REG20735.1"/>
    <property type="molecule type" value="Genomic_DNA"/>
</dbReference>
<proteinExistence type="predicted"/>
<keyword evidence="4" id="KW-1185">Reference proteome</keyword>
<accession>A0AAC8TC80</accession>
<dbReference type="InterPro" id="IPR045750">
    <property type="entry name" value="DUF6178"/>
</dbReference>